<dbReference type="Proteomes" id="UP000315017">
    <property type="component" value="Chromosome"/>
</dbReference>
<evidence type="ECO:0000313" key="3">
    <source>
        <dbReference type="Proteomes" id="UP000315017"/>
    </source>
</evidence>
<name>A0A517YMI8_9BACT</name>
<gene>
    <name evidence="2" type="ORF">ETAA8_65980</name>
</gene>
<evidence type="ECO:0008006" key="4">
    <source>
        <dbReference type="Google" id="ProtNLM"/>
    </source>
</evidence>
<sequence length="88" mass="10002">MIPAPPLTMRRLVRETVVRDTLMSTDEEAPAAELTQPQATSAPSPSEEHRRIWQSVDLLGEDAEALIMHRGQTYRLRCTKQGKLILYK</sequence>
<dbReference type="EMBL" id="CP036274">
    <property type="protein sequence ID" value="QDU31440.1"/>
    <property type="molecule type" value="Genomic_DNA"/>
</dbReference>
<keyword evidence="3" id="KW-1185">Reference proteome</keyword>
<evidence type="ECO:0000313" key="2">
    <source>
        <dbReference type="EMBL" id="QDU31440.1"/>
    </source>
</evidence>
<organism evidence="2 3">
    <name type="scientific">Anatilimnocola aggregata</name>
    <dbReference type="NCBI Taxonomy" id="2528021"/>
    <lineage>
        <taxon>Bacteria</taxon>
        <taxon>Pseudomonadati</taxon>
        <taxon>Planctomycetota</taxon>
        <taxon>Planctomycetia</taxon>
        <taxon>Pirellulales</taxon>
        <taxon>Pirellulaceae</taxon>
        <taxon>Anatilimnocola</taxon>
    </lineage>
</organism>
<dbReference type="Pfam" id="PF10636">
    <property type="entry name" value="hemP"/>
    <property type="match status" value="1"/>
</dbReference>
<proteinExistence type="predicted"/>
<dbReference type="InterPro" id="IPR019600">
    <property type="entry name" value="Hemin_uptake_protein_HemP"/>
</dbReference>
<reference evidence="2 3" key="1">
    <citation type="submission" date="2019-02" db="EMBL/GenBank/DDBJ databases">
        <title>Deep-cultivation of Planctomycetes and their phenomic and genomic characterization uncovers novel biology.</title>
        <authorList>
            <person name="Wiegand S."/>
            <person name="Jogler M."/>
            <person name="Boedeker C."/>
            <person name="Pinto D."/>
            <person name="Vollmers J."/>
            <person name="Rivas-Marin E."/>
            <person name="Kohn T."/>
            <person name="Peeters S.H."/>
            <person name="Heuer A."/>
            <person name="Rast P."/>
            <person name="Oberbeckmann S."/>
            <person name="Bunk B."/>
            <person name="Jeske O."/>
            <person name="Meyerdierks A."/>
            <person name="Storesund J.E."/>
            <person name="Kallscheuer N."/>
            <person name="Luecker S."/>
            <person name="Lage O.M."/>
            <person name="Pohl T."/>
            <person name="Merkel B.J."/>
            <person name="Hornburger P."/>
            <person name="Mueller R.-W."/>
            <person name="Bruemmer F."/>
            <person name="Labrenz M."/>
            <person name="Spormann A.M."/>
            <person name="Op den Camp H."/>
            <person name="Overmann J."/>
            <person name="Amann R."/>
            <person name="Jetten M.S.M."/>
            <person name="Mascher T."/>
            <person name="Medema M.H."/>
            <person name="Devos D.P."/>
            <person name="Kaster A.-K."/>
            <person name="Ovreas L."/>
            <person name="Rohde M."/>
            <person name="Galperin M.Y."/>
            <person name="Jogler C."/>
        </authorList>
    </citation>
    <scope>NUCLEOTIDE SEQUENCE [LARGE SCALE GENOMIC DNA]</scope>
    <source>
        <strain evidence="2 3">ETA_A8</strain>
    </source>
</reference>
<feature type="region of interest" description="Disordered" evidence="1">
    <location>
        <begin position="20"/>
        <end position="50"/>
    </location>
</feature>
<dbReference type="KEGG" id="aagg:ETAA8_65980"/>
<accession>A0A517YMI8</accession>
<protein>
    <recommendedName>
        <fullName evidence="4">Hemin uptake protein HemP</fullName>
    </recommendedName>
</protein>
<dbReference type="AlphaFoldDB" id="A0A517YMI8"/>
<dbReference type="Gene3D" id="2.10.70.10">
    <property type="entry name" value="Complement Module, domain 1"/>
    <property type="match status" value="1"/>
</dbReference>
<feature type="compositionally biased region" description="Polar residues" evidence="1">
    <location>
        <begin position="35"/>
        <end position="44"/>
    </location>
</feature>
<dbReference type="RefSeq" id="WP_202921390.1">
    <property type="nucleotide sequence ID" value="NZ_CP036274.1"/>
</dbReference>
<evidence type="ECO:0000256" key="1">
    <source>
        <dbReference type="SAM" id="MobiDB-lite"/>
    </source>
</evidence>